<organism evidence="2 3">
    <name type="scientific">Bacterioplanes sanyensis</name>
    <dbReference type="NCBI Taxonomy" id="1249553"/>
    <lineage>
        <taxon>Bacteria</taxon>
        <taxon>Pseudomonadati</taxon>
        <taxon>Pseudomonadota</taxon>
        <taxon>Gammaproteobacteria</taxon>
        <taxon>Oceanospirillales</taxon>
        <taxon>Oceanospirillaceae</taxon>
        <taxon>Bacterioplanes</taxon>
    </lineage>
</organism>
<dbReference type="RefSeq" id="WP_094060998.1">
    <property type="nucleotide sequence ID" value="NZ_CP022530.1"/>
</dbReference>
<dbReference type="Pfam" id="PF04965">
    <property type="entry name" value="GPW_gp25"/>
    <property type="match status" value="1"/>
</dbReference>
<feature type="domain" description="IraD/Gp25-like" evidence="1">
    <location>
        <begin position="18"/>
        <end position="94"/>
    </location>
</feature>
<dbReference type="SUPFAM" id="SSF160719">
    <property type="entry name" value="gpW/gp25-like"/>
    <property type="match status" value="1"/>
</dbReference>
<gene>
    <name evidence="2" type="ORF">CHH28_14585</name>
</gene>
<dbReference type="OrthoDB" id="7065250at2"/>
<evidence type="ECO:0000313" key="2">
    <source>
        <dbReference type="EMBL" id="ASP39824.1"/>
    </source>
</evidence>
<dbReference type="InterPro" id="IPR007048">
    <property type="entry name" value="IraD/Gp25-like"/>
</dbReference>
<sequence>MNRTLLEKLDERCHQQTTRQSICHQVQRILTTRSYRRAGQASGAYVTAFGIPELLDQYAGDSAAHQKYQDIIKQQVLALEPRLNDVEVKSIQSSSLQASCQLVLHTEQGSIEEVFFF</sequence>
<dbReference type="EMBL" id="CP022530">
    <property type="protein sequence ID" value="ASP39824.1"/>
    <property type="molecule type" value="Genomic_DNA"/>
</dbReference>
<evidence type="ECO:0000313" key="3">
    <source>
        <dbReference type="Proteomes" id="UP000202440"/>
    </source>
</evidence>
<dbReference type="AlphaFoldDB" id="A0A222FMS6"/>
<proteinExistence type="predicted"/>
<dbReference type="Proteomes" id="UP000202440">
    <property type="component" value="Chromosome"/>
</dbReference>
<name>A0A222FMS6_9GAMM</name>
<reference evidence="2 3" key="1">
    <citation type="submission" date="2017-07" db="EMBL/GenBank/DDBJ databases">
        <title>Annotated genome sequence of Bacterioplanes sanyensis isolated from Red Sea.</title>
        <authorList>
            <person name="Rehman Z.U."/>
        </authorList>
    </citation>
    <scope>NUCLEOTIDE SEQUENCE [LARGE SCALE GENOMIC DNA]</scope>
    <source>
        <strain evidence="2 3">NV9</strain>
    </source>
</reference>
<protein>
    <recommendedName>
        <fullName evidence="1">IraD/Gp25-like domain-containing protein</fullName>
    </recommendedName>
</protein>
<accession>A0A222FMS6</accession>
<dbReference type="KEGG" id="bsan:CHH28_14585"/>
<evidence type="ECO:0000259" key="1">
    <source>
        <dbReference type="Pfam" id="PF04965"/>
    </source>
</evidence>
<keyword evidence="3" id="KW-1185">Reference proteome</keyword>